<feature type="compositionally biased region" description="Basic residues" evidence="1">
    <location>
        <begin position="34"/>
        <end position="44"/>
    </location>
</feature>
<accession>A0A482WZU4</accession>
<gene>
    <name evidence="2" type="ORF">LSTR_LSTR016345</name>
</gene>
<feature type="compositionally biased region" description="Low complexity" evidence="1">
    <location>
        <begin position="147"/>
        <end position="156"/>
    </location>
</feature>
<dbReference type="AlphaFoldDB" id="A0A482WZU4"/>
<sequence>MIGFALPAAGGRVKGWGGPRAGAARDPPPCPRAHPPRQRPRRGPLRGGSLGGFGSRTTRRQITPPTKNGHAPPPTKSRKSSQSVNPHCVWTWRVAPRTPNAGAGAGVTRWSAPPLSGARPRRAARAPKSVALQRPLAAVRLPPPGSPGHSIHPAPGRGLGAQRGGLGTHPSLPHIVAAASGERGYPLSFSYTRHARQMARHPRKPIRRAAGGPLTPPYHPSGCLPAYTFGGAFGEDVDDPLLASRERGRNLQARSEDHTADIQKTW</sequence>
<feature type="region of interest" description="Disordered" evidence="1">
    <location>
        <begin position="1"/>
        <end position="85"/>
    </location>
</feature>
<keyword evidence="3" id="KW-1185">Reference proteome</keyword>
<feature type="region of interest" description="Disordered" evidence="1">
    <location>
        <begin position="97"/>
        <end position="172"/>
    </location>
</feature>
<organism evidence="2 3">
    <name type="scientific">Laodelphax striatellus</name>
    <name type="common">Small brown planthopper</name>
    <name type="synonym">Delphax striatella</name>
    <dbReference type="NCBI Taxonomy" id="195883"/>
    <lineage>
        <taxon>Eukaryota</taxon>
        <taxon>Metazoa</taxon>
        <taxon>Ecdysozoa</taxon>
        <taxon>Arthropoda</taxon>
        <taxon>Hexapoda</taxon>
        <taxon>Insecta</taxon>
        <taxon>Pterygota</taxon>
        <taxon>Neoptera</taxon>
        <taxon>Paraneoptera</taxon>
        <taxon>Hemiptera</taxon>
        <taxon>Auchenorrhyncha</taxon>
        <taxon>Fulgoroidea</taxon>
        <taxon>Delphacidae</taxon>
        <taxon>Criomorphinae</taxon>
        <taxon>Laodelphax</taxon>
    </lineage>
</organism>
<comment type="caution">
    <text evidence="2">The sequence shown here is derived from an EMBL/GenBank/DDBJ whole genome shotgun (WGS) entry which is preliminary data.</text>
</comment>
<feature type="compositionally biased region" description="Gly residues" evidence="1">
    <location>
        <begin position="45"/>
        <end position="54"/>
    </location>
</feature>
<dbReference type="InParanoid" id="A0A482WZU4"/>
<feature type="region of interest" description="Disordered" evidence="1">
    <location>
        <begin position="240"/>
        <end position="266"/>
    </location>
</feature>
<feature type="compositionally biased region" description="Gly residues" evidence="1">
    <location>
        <begin position="157"/>
        <end position="167"/>
    </location>
</feature>
<proteinExistence type="predicted"/>
<dbReference type="OrthoDB" id="8123757at2759"/>
<protein>
    <submittedName>
        <fullName evidence="2">Uncharacterized protein</fullName>
    </submittedName>
</protein>
<evidence type="ECO:0000256" key="1">
    <source>
        <dbReference type="SAM" id="MobiDB-lite"/>
    </source>
</evidence>
<evidence type="ECO:0000313" key="2">
    <source>
        <dbReference type="EMBL" id="RZF39107.1"/>
    </source>
</evidence>
<feature type="region of interest" description="Disordered" evidence="1">
    <location>
        <begin position="198"/>
        <end position="217"/>
    </location>
</feature>
<reference evidence="2 3" key="1">
    <citation type="journal article" date="2017" name="Gigascience">
        <title>Genome sequence of the small brown planthopper, Laodelphax striatellus.</title>
        <authorList>
            <person name="Zhu J."/>
            <person name="Jiang F."/>
            <person name="Wang X."/>
            <person name="Yang P."/>
            <person name="Bao Y."/>
            <person name="Zhao W."/>
            <person name="Wang W."/>
            <person name="Lu H."/>
            <person name="Wang Q."/>
            <person name="Cui N."/>
            <person name="Li J."/>
            <person name="Chen X."/>
            <person name="Luo L."/>
            <person name="Yu J."/>
            <person name="Kang L."/>
            <person name="Cui F."/>
        </authorList>
    </citation>
    <scope>NUCLEOTIDE SEQUENCE [LARGE SCALE GENOMIC DNA]</scope>
    <source>
        <strain evidence="2">Lst14</strain>
    </source>
</reference>
<dbReference type="Proteomes" id="UP000291343">
    <property type="component" value="Unassembled WGS sequence"/>
</dbReference>
<feature type="compositionally biased region" description="Basic residues" evidence="1">
    <location>
        <begin position="198"/>
        <end position="207"/>
    </location>
</feature>
<name>A0A482WZU4_LAOST</name>
<feature type="compositionally biased region" description="Basic and acidic residues" evidence="1">
    <location>
        <begin position="244"/>
        <end position="266"/>
    </location>
</feature>
<evidence type="ECO:0000313" key="3">
    <source>
        <dbReference type="Proteomes" id="UP000291343"/>
    </source>
</evidence>
<dbReference type="EMBL" id="QKKF02020610">
    <property type="protein sequence ID" value="RZF39107.1"/>
    <property type="molecule type" value="Genomic_DNA"/>
</dbReference>
<dbReference type="STRING" id="195883.A0A482WZU4"/>